<dbReference type="Proteomes" id="UP000295636">
    <property type="component" value="Unassembled WGS sequence"/>
</dbReference>
<keyword evidence="2" id="KW-0946">Virion</keyword>
<dbReference type="RefSeq" id="WP_133229751.1">
    <property type="nucleotide sequence ID" value="NZ_SMRT01000007.1"/>
</dbReference>
<dbReference type="OrthoDB" id="1647790at2"/>
<name>A0A4R5KLT5_9BACL</name>
<keyword evidence="3" id="KW-1185">Reference proteome</keyword>
<keyword evidence="2" id="KW-0167">Capsid protein</keyword>
<dbReference type="Pfam" id="PF07875">
    <property type="entry name" value="Coat_F"/>
    <property type="match status" value="1"/>
</dbReference>
<evidence type="ECO:0000313" key="3">
    <source>
        <dbReference type="Proteomes" id="UP000295636"/>
    </source>
</evidence>
<protein>
    <submittedName>
        <fullName evidence="2">Spore coat protein</fullName>
    </submittedName>
</protein>
<evidence type="ECO:0000256" key="1">
    <source>
        <dbReference type="SAM" id="MobiDB-lite"/>
    </source>
</evidence>
<sequence length="110" mass="12773">MPTMEIAKPQTGELPKVKSPEMNDRDRINDILMLQKYLTNGYNTGLSEMQNPKLRQTVAGILQSQHDLQWQLFNKMFEKGWYKMKAADQQEIAQAHQQFSSYASQFPSFS</sequence>
<evidence type="ECO:0000313" key="2">
    <source>
        <dbReference type="EMBL" id="TDF96553.1"/>
    </source>
</evidence>
<organism evidence="2 3">
    <name type="scientific">Paenibacillus piri</name>
    <dbReference type="NCBI Taxonomy" id="2547395"/>
    <lineage>
        <taxon>Bacteria</taxon>
        <taxon>Bacillati</taxon>
        <taxon>Bacillota</taxon>
        <taxon>Bacilli</taxon>
        <taxon>Bacillales</taxon>
        <taxon>Paenibacillaceae</taxon>
        <taxon>Paenibacillus</taxon>
    </lineage>
</organism>
<dbReference type="InterPro" id="IPR012851">
    <property type="entry name" value="Spore_coat_CotF-like"/>
</dbReference>
<accession>A0A4R5KLT5</accession>
<comment type="caution">
    <text evidence="2">The sequence shown here is derived from an EMBL/GenBank/DDBJ whole genome shotgun (WGS) entry which is preliminary data.</text>
</comment>
<reference evidence="2 3" key="1">
    <citation type="submission" date="2019-03" db="EMBL/GenBank/DDBJ databases">
        <title>This is whole genome sequence of Paenibacillus sp MS74 strain.</title>
        <authorList>
            <person name="Trinh H.N."/>
        </authorList>
    </citation>
    <scope>NUCLEOTIDE SEQUENCE [LARGE SCALE GENOMIC DNA]</scope>
    <source>
        <strain evidence="2 3">MS74</strain>
    </source>
</reference>
<feature type="region of interest" description="Disordered" evidence="1">
    <location>
        <begin position="1"/>
        <end position="21"/>
    </location>
</feature>
<gene>
    <name evidence="2" type="ORF">E1757_15750</name>
</gene>
<dbReference type="EMBL" id="SMRT01000007">
    <property type="protein sequence ID" value="TDF96553.1"/>
    <property type="molecule type" value="Genomic_DNA"/>
</dbReference>
<dbReference type="AlphaFoldDB" id="A0A4R5KLT5"/>
<proteinExistence type="predicted"/>